<dbReference type="Proteomes" id="UP000301424">
    <property type="component" value="Segment"/>
</dbReference>
<keyword evidence="2" id="KW-1185">Reference proteome</keyword>
<reference evidence="1 2" key="1">
    <citation type="submission" date="2019-02" db="EMBL/GenBank/DDBJ databases">
        <title>Complete genome sequence of Burkholderia cenocepacia phage BcepSauron.</title>
        <authorList>
            <person name="Park K."/>
            <person name="Gonzalez C."/>
            <person name="Liu M."/>
            <person name="Gill J."/>
        </authorList>
    </citation>
    <scope>NUCLEOTIDE SEQUENCE [LARGE SCALE GENOMIC DNA]</scope>
</reference>
<gene>
    <name evidence="1" type="ORF">BcepSauron_367</name>
</gene>
<protein>
    <submittedName>
        <fullName evidence="1">Uncharacterized protein</fullName>
    </submittedName>
</protein>
<evidence type="ECO:0000313" key="1">
    <source>
        <dbReference type="EMBL" id="QBQ74747.1"/>
    </source>
</evidence>
<evidence type="ECO:0000313" key="2">
    <source>
        <dbReference type="Proteomes" id="UP000301424"/>
    </source>
</evidence>
<organism evidence="1 2">
    <name type="scientific">Burkholderia phage BcepSauron</name>
    <dbReference type="NCBI Taxonomy" id="2530033"/>
    <lineage>
        <taxon>Viruses</taxon>
        <taxon>Duplodnaviria</taxon>
        <taxon>Heunggongvirae</taxon>
        <taxon>Uroviricota</taxon>
        <taxon>Caudoviricetes</taxon>
        <taxon>Sarumanvirus</taxon>
        <taxon>Sarumanvirus bcepsauron</taxon>
    </lineage>
</organism>
<name>A0A482ML39_9CAUD</name>
<sequence length="67" mass="7704">MKRVAIDYLVLGEHGQSLSEFERVVLKHLLRGYELVGGPWHDPQRGCMRQAVVEYQDSEPATQHVQD</sequence>
<accession>A0A482ML39</accession>
<proteinExistence type="predicted"/>
<dbReference type="EMBL" id="MK552141">
    <property type="protein sequence ID" value="QBQ74747.1"/>
    <property type="molecule type" value="Genomic_DNA"/>
</dbReference>